<dbReference type="EMBL" id="JBHSBA010000015">
    <property type="protein sequence ID" value="MFC4128718.1"/>
    <property type="molecule type" value="Genomic_DNA"/>
</dbReference>
<dbReference type="PANTHER" id="PTHR24322:SF736">
    <property type="entry name" value="RETINOL DEHYDROGENASE 10"/>
    <property type="match status" value="1"/>
</dbReference>
<dbReference type="PANTHER" id="PTHR24322">
    <property type="entry name" value="PKSB"/>
    <property type="match status" value="1"/>
</dbReference>
<comment type="caution">
    <text evidence="4">The sequence shown here is derived from an EMBL/GenBank/DDBJ whole genome shotgun (WGS) entry which is preliminary data.</text>
</comment>
<dbReference type="InterPro" id="IPR020904">
    <property type="entry name" value="Sc_DH/Rdtase_CS"/>
</dbReference>
<evidence type="ECO:0000313" key="4">
    <source>
        <dbReference type="EMBL" id="MFC4128718.1"/>
    </source>
</evidence>
<dbReference type="Pfam" id="PF00106">
    <property type="entry name" value="adh_short"/>
    <property type="match status" value="1"/>
</dbReference>
<organism evidence="4 5">
    <name type="scientific">Nocardia rhizosphaerae</name>
    <dbReference type="NCBI Taxonomy" id="1691571"/>
    <lineage>
        <taxon>Bacteria</taxon>
        <taxon>Bacillati</taxon>
        <taxon>Actinomycetota</taxon>
        <taxon>Actinomycetes</taxon>
        <taxon>Mycobacteriales</taxon>
        <taxon>Nocardiaceae</taxon>
        <taxon>Nocardia</taxon>
    </lineage>
</organism>
<evidence type="ECO:0000256" key="2">
    <source>
        <dbReference type="ARBA" id="ARBA00023002"/>
    </source>
</evidence>
<accession>A0ABV8LET3</accession>
<evidence type="ECO:0000256" key="1">
    <source>
        <dbReference type="ARBA" id="ARBA00006484"/>
    </source>
</evidence>
<keyword evidence="2" id="KW-0560">Oxidoreductase</keyword>
<dbReference type="SUPFAM" id="SSF51735">
    <property type="entry name" value="NAD(P)-binding Rossmann-fold domains"/>
    <property type="match status" value="1"/>
</dbReference>
<keyword evidence="5" id="KW-1185">Reference proteome</keyword>
<proteinExistence type="inferred from homology"/>
<reference evidence="5" key="1">
    <citation type="journal article" date="2019" name="Int. J. Syst. Evol. Microbiol.">
        <title>The Global Catalogue of Microorganisms (GCM) 10K type strain sequencing project: providing services to taxonomists for standard genome sequencing and annotation.</title>
        <authorList>
            <consortium name="The Broad Institute Genomics Platform"/>
            <consortium name="The Broad Institute Genome Sequencing Center for Infectious Disease"/>
            <person name="Wu L."/>
            <person name="Ma J."/>
        </authorList>
    </citation>
    <scope>NUCLEOTIDE SEQUENCE [LARGE SCALE GENOMIC DNA]</scope>
    <source>
        <strain evidence="5">CGMCC 4.7204</strain>
    </source>
</reference>
<dbReference type="PRINTS" id="PR00081">
    <property type="entry name" value="GDHRDH"/>
</dbReference>
<protein>
    <submittedName>
        <fullName evidence="4">SDR family NAD(P)-dependent oxidoreductase</fullName>
    </submittedName>
</protein>
<sequence>MKLETVAGKRVLVTGAAMGLGKLFAEHAVREGADAVVLWDVNELALRETAAQLAAEGGKVHQYVVDVSSQEAIREAAAAVRAEIGGIDILVNNAGIVRGNTYFWETENRADIDKTMAINSLAPMYLTLEFLPGMVAGAGQARVLNIASSAGLVANPRMAVYAASKWAALGWSDSVRLELEQAGHDHVKVTTLCPTYINTGMFDGAKGILFTPMLEQHDVVDTAWREMKNGGALVVLPWTSRMNRALTGLLPIKVRDFYLNAVGVYHSMDQFTGRK</sequence>
<evidence type="ECO:0000256" key="3">
    <source>
        <dbReference type="RuleBase" id="RU000363"/>
    </source>
</evidence>
<evidence type="ECO:0000313" key="5">
    <source>
        <dbReference type="Proteomes" id="UP001595767"/>
    </source>
</evidence>
<dbReference type="InterPro" id="IPR036291">
    <property type="entry name" value="NAD(P)-bd_dom_sf"/>
</dbReference>
<dbReference type="PRINTS" id="PR00080">
    <property type="entry name" value="SDRFAMILY"/>
</dbReference>
<comment type="similarity">
    <text evidence="1 3">Belongs to the short-chain dehydrogenases/reductases (SDR) family.</text>
</comment>
<dbReference type="RefSeq" id="WP_378554498.1">
    <property type="nucleotide sequence ID" value="NZ_JBHSBA010000015.1"/>
</dbReference>
<dbReference type="Gene3D" id="3.40.50.720">
    <property type="entry name" value="NAD(P)-binding Rossmann-like Domain"/>
    <property type="match status" value="1"/>
</dbReference>
<name>A0ABV8LET3_9NOCA</name>
<dbReference type="InterPro" id="IPR002347">
    <property type="entry name" value="SDR_fam"/>
</dbReference>
<dbReference type="Proteomes" id="UP001595767">
    <property type="component" value="Unassembled WGS sequence"/>
</dbReference>
<gene>
    <name evidence="4" type="ORF">ACFOW8_27685</name>
</gene>
<dbReference type="PROSITE" id="PS00061">
    <property type="entry name" value="ADH_SHORT"/>
    <property type="match status" value="1"/>
</dbReference>